<dbReference type="EMBL" id="AZEH01000039">
    <property type="protein sequence ID" value="KRL04472.1"/>
    <property type="molecule type" value="Genomic_DNA"/>
</dbReference>
<dbReference type="PANTHER" id="PTHR35368:SF1">
    <property type="entry name" value="HYDROPEROXIDE REDUCTASE"/>
    <property type="match status" value="1"/>
</dbReference>
<dbReference type="PATRIC" id="fig|1423777.3.peg.1653"/>
<gene>
    <name evidence="1" type="ORF">FD46_GL001602</name>
</gene>
<evidence type="ECO:0000313" key="1">
    <source>
        <dbReference type="EMBL" id="KRL04472.1"/>
    </source>
</evidence>
<evidence type="ECO:0008006" key="3">
    <source>
        <dbReference type="Google" id="ProtNLM"/>
    </source>
</evidence>
<dbReference type="STRING" id="1423777.FD46_GL001602"/>
<dbReference type="Pfam" id="PF02566">
    <property type="entry name" value="OsmC"/>
    <property type="match status" value="1"/>
</dbReference>
<proteinExistence type="predicted"/>
<dbReference type="InterPro" id="IPR052924">
    <property type="entry name" value="OsmC/Ohr_hydroprdx_reductase"/>
</dbReference>
<dbReference type="InterPro" id="IPR036102">
    <property type="entry name" value="OsmC/Ohrsf"/>
</dbReference>
<reference evidence="1 2" key="1">
    <citation type="journal article" date="2015" name="Genome Announc.">
        <title>Expanding the biotechnology potential of lactobacilli through comparative genomics of 213 strains and associated genera.</title>
        <authorList>
            <person name="Sun Z."/>
            <person name="Harris H.M."/>
            <person name="McCann A."/>
            <person name="Guo C."/>
            <person name="Argimon S."/>
            <person name="Zhang W."/>
            <person name="Yang X."/>
            <person name="Jeffery I.B."/>
            <person name="Cooney J.C."/>
            <person name="Kagawa T.F."/>
            <person name="Liu W."/>
            <person name="Song Y."/>
            <person name="Salvetti E."/>
            <person name="Wrobel A."/>
            <person name="Rasinkangas P."/>
            <person name="Parkhill J."/>
            <person name="Rea M.C."/>
            <person name="O'Sullivan O."/>
            <person name="Ritari J."/>
            <person name="Douillard F.P."/>
            <person name="Paul Ross R."/>
            <person name="Yang R."/>
            <person name="Briner A.E."/>
            <person name="Felis G.E."/>
            <person name="de Vos W.M."/>
            <person name="Barrangou R."/>
            <person name="Klaenhammer T.R."/>
            <person name="Caufield P.W."/>
            <person name="Cui Y."/>
            <person name="Zhang H."/>
            <person name="O'Toole P.W."/>
        </authorList>
    </citation>
    <scope>NUCLEOTIDE SEQUENCE [LARGE SCALE GENOMIC DNA]</scope>
    <source>
        <strain evidence="1 2">DSM 19972</strain>
    </source>
</reference>
<dbReference type="InterPro" id="IPR015946">
    <property type="entry name" value="KH_dom-like_a/b"/>
</dbReference>
<dbReference type="AlphaFoldDB" id="A0A0R1MKL1"/>
<dbReference type="PANTHER" id="PTHR35368">
    <property type="entry name" value="HYDROPEROXIDE REDUCTASE"/>
    <property type="match status" value="1"/>
</dbReference>
<dbReference type="Proteomes" id="UP000051686">
    <property type="component" value="Unassembled WGS sequence"/>
</dbReference>
<evidence type="ECO:0000313" key="2">
    <source>
        <dbReference type="Proteomes" id="UP000051686"/>
    </source>
</evidence>
<keyword evidence="2" id="KW-1185">Reference proteome</keyword>
<protein>
    <recommendedName>
        <fullName evidence="3">OsmC family protein</fullName>
    </recommendedName>
</protein>
<name>A0A0R1MKL1_9LACO</name>
<dbReference type="SUPFAM" id="SSF82784">
    <property type="entry name" value="OsmC-like"/>
    <property type="match status" value="1"/>
</dbReference>
<comment type="caution">
    <text evidence="1">The sequence shown here is derived from an EMBL/GenBank/DDBJ whole genome shotgun (WGS) entry which is preliminary data.</text>
</comment>
<sequence>MVNKKGGYTMAYKIKTELRDVGAQVKVQVREHTFLADEPVRLKGTDAGPNPVEYFLSALGSCLSITAADIAKHHPEIKLKKFETEINGRVRRFSDKTSKIDQITIKFNLDSSLEKKREDAFIKSVIKYCTVHSSLNADIEIKYLFPEGEP</sequence>
<organism evidence="1 2">
    <name type="scientific">Liquorilactobacillus oeni DSM 19972</name>
    <dbReference type="NCBI Taxonomy" id="1423777"/>
    <lineage>
        <taxon>Bacteria</taxon>
        <taxon>Bacillati</taxon>
        <taxon>Bacillota</taxon>
        <taxon>Bacilli</taxon>
        <taxon>Lactobacillales</taxon>
        <taxon>Lactobacillaceae</taxon>
        <taxon>Liquorilactobacillus</taxon>
    </lineage>
</organism>
<dbReference type="Gene3D" id="3.30.300.20">
    <property type="match status" value="1"/>
</dbReference>
<accession>A0A0R1MKL1</accession>
<dbReference type="InterPro" id="IPR003718">
    <property type="entry name" value="OsmC/Ohr_fam"/>
</dbReference>